<dbReference type="Pfam" id="PF02190">
    <property type="entry name" value="LON_substr_bdg"/>
    <property type="match status" value="1"/>
</dbReference>
<dbReference type="InterPro" id="IPR046336">
    <property type="entry name" value="Lon_prtase_N_sf"/>
</dbReference>
<accession>A0A8J3CA59</accession>
<keyword evidence="3" id="KW-1185">Reference proteome</keyword>
<feature type="domain" description="Lon N-terminal" evidence="1">
    <location>
        <begin position="1"/>
        <end position="197"/>
    </location>
</feature>
<dbReference type="AlphaFoldDB" id="A0A8J3CA59"/>
<dbReference type="InterPro" id="IPR015947">
    <property type="entry name" value="PUA-like_sf"/>
</dbReference>
<protein>
    <submittedName>
        <fullName evidence="2">Peptidase</fullName>
    </submittedName>
</protein>
<dbReference type="PANTHER" id="PTHR46732">
    <property type="entry name" value="ATP-DEPENDENT PROTEASE LA (LON) DOMAIN PROTEIN"/>
    <property type="match status" value="1"/>
</dbReference>
<dbReference type="SMART" id="SM00464">
    <property type="entry name" value="LON"/>
    <property type="match status" value="1"/>
</dbReference>
<organism evidence="2 3">
    <name type="scientific">Longimycelium tulufanense</name>
    <dbReference type="NCBI Taxonomy" id="907463"/>
    <lineage>
        <taxon>Bacteria</taxon>
        <taxon>Bacillati</taxon>
        <taxon>Actinomycetota</taxon>
        <taxon>Actinomycetes</taxon>
        <taxon>Pseudonocardiales</taxon>
        <taxon>Pseudonocardiaceae</taxon>
        <taxon>Longimycelium</taxon>
    </lineage>
</organism>
<dbReference type="PANTHER" id="PTHR46732:SF8">
    <property type="entry name" value="ATP-DEPENDENT PROTEASE LA (LON) DOMAIN PROTEIN"/>
    <property type="match status" value="1"/>
</dbReference>
<dbReference type="InterPro" id="IPR003111">
    <property type="entry name" value="Lon_prtase_N"/>
</dbReference>
<comment type="caution">
    <text evidence="2">The sequence shown here is derived from an EMBL/GenBank/DDBJ whole genome shotgun (WGS) entry which is preliminary data.</text>
</comment>
<dbReference type="Gene3D" id="2.30.130.40">
    <property type="entry name" value="LON domain-like"/>
    <property type="match status" value="1"/>
</dbReference>
<name>A0A8J3CA59_9PSEU</name>
<dbReference type="EMBL" id="BMMK01000002">
    <property type="protein sequence ID" value="GGM37617.1"/>
    <property type="molecule type" value="Genomic_DNA"/>
</dbReference>
<dbReference type="Proteomes" id="UP000637578">
    <property type="component" value="Unassembled WGS sequence"/>
</dbReference>
<reference evidence="2" key="2">
    <citation type="submission" date="2020-09" db="EMBL/GenBank/DDBJ databases">
        <authorList>
            <person name="Sun Q."/>
            <person name="Zhou Y."/>
        </authorList>
    </citation>
    <scope>NUCLEOTIDE SEQUENCE</scope>
    <source>
        <strain evidence="2">CGMCC 4.5737</strain>
    </source>
</reference>
<gene>
    <name evidence="2" type="ORF">GCM10012275_05800</name>
</gene>
<evidence type="ECO:0000259" key="1">
    <source>
        <dbReference type="PROSITE" id="PS51787"/>
    </source>
</evidence>
<evidence type="ECO:0000313" key="3">
    <source>
        <dbReference type="Proteomes" id="UP000637578"/>
    </source>
</evidence>
<sequence>MFPLGSVLLPGASLPLHIFEPRYRQLVADLTTGAAPGGCFGVVAIRRGWEVGTDNVEALHDIGCSALLREARRLPDGRFDIVARGERRFRLLDVDTASAPYLIGKVEWVPDTEPVPEIRDLLPVLASSARQAHGHYCRLAWNAEDWAEPPEDVTCTDLAYLLAADCLLYTGDRQHLLELTCPARRLRWIRQVLVRETAILRALRAVPAHVSEFAELPSRN</sequence>
<dbReference type="PROSITE" id="PS51787">
    <property type="entry name" value="LON_N"/>
    <property type="match status" value="1"/>
</dbReference>
<dbReference type="SUPFAM" id="SSF88697">
    <property type="entry name" value="PUA domain-like"/>
    <property type="match status" value="1"/>
</dbReference>
<evidence type="ECO:0000313" key="2">
    <source>
        <dbReference type="EMBL" id="GGM37617.1"/>
    </source>
</evidence>
<proteinExistence type="predicted"/>
<reference evidence="2" key="1">
    <citation type="journal article" date="2014" name="Int. J. Syst. Evol. Microbiol.">
        <title>Complete genome sequence of Corynebacterium casei LMG S-19264T (=DSM 44701T), isolated from a smear-ripened cheese.</title>
        <authorList>
            <consortium name="US DOE Joint Genome Institute (JGI-PGF)"/>
            <person name="Walter F."/>
            <person name="Albersmeier A."/>
            <person name="Kalinowski J."/>
            <person name="Ruckert C."/>
        </authorList>
    </citation>
    <scope>NUCLEOTIDE SEQUENCE</scope>
    <source>
        <strain evidence="2">CGMCC 4.5737</strain>
    </source>
</reference>